<protein>
    <submittedName>
        <fullName evidence="1">Uncharacterized protein</fullName>
    </submittedName>
</protein>
<evidence type="ECO:0000313" key="2">
    <source>
        <dbReference type="Proteomes" id="UP001163603"/>
    </source>
</evidence>
<accession>A0ACC0Z0V0</accession>
<reference evidence="2" key="1">
    <citation type="journal article" date="2023" name="G3 (Bethesda)">
        <title>Genome assembly and association tests identify interacting loci associated with vigor, precocity, and sex in interspecific pistachio rootstocks.</title>
        <authorList>
            <person name="Palmer W."/>
            <person name="Jacygrad E."/>
            <person name="Sagayaradj S."/>
            <person name="Cavanaugh K."/>
            <person name="Han R."/>
            <person name="Bertier L."/>
            <person name="Beede B."/>
            <person name="Kafkas S."/>
            <person name="Golino D."/>
            <person name="Preece J."/>
            <person name="Michelmore R."/>
        </authorList>
    </citation>
    <scope>NUCLEOTIDE SEQUENCE [LARGE SCALE GENOMIC DNA]</scope>
</reference>
<organism evidence="1 2">
    <name type="scientific">Pistacia integerrima</name>
    <dbReference type="NCBI Taxonomy" id="434235"/>
    <lineage>
        <taxon>Eukaryota</taxon>
        <taxon>Viridiplantae</taxon>
        <taxon>Streptophyta</taxon>
        <taxon>Embryophyta</taxon>
        <taxon>Tracheophyta</taxon>
        <taxon>Spermatophyta</taxon>
        <taxon>Magnoliopsida</taxon>
        <taxon>eudicotyledons</taxon>
        <taxon>Gunneridae</taxon>
        <taxon>Pentapetalae</taxon>
        <taxon>rosids</taxon>
        <taxon>malvids</taxon>
        <taxon>Sapindales</taxon>
        <taxon>Anacardiaceae</taxon>
        <taxon>Pistacia</taxon>
    </lineage>
</organism>
<comment type="caution">
    <text evidence="1">The sequence shown here is derived from an EMBL/GenBank/DDBJ whole genome shotgun (WGS) entry which is preliminary data.</text>
</comment>
<gene>
    <name evidence="1" type="ORF">Pint_19146</name>
</gene>
<proteinExistence type="predicted"/>
<name>A0ACC0Z0V0_9ROSI</name>
<sequence length="443" mass="49836">MPPYTAKARMYVPIRAATLISTRGLLEEKLQILHKRTNLNHIKQLYAQIIKQDLHNDLYIAPKLVSSLSLCRQLGLAIKVFNYVQDPNVQLYNTLISACVQNSKDVHAFRVFFEMQKDGVFADNYTYPFILKACGGQNGLKVVQMIHTLIEKCGFLSVIPVINALIDSYSKCGVVGVGAAKKLFMVLGEKDIVTWNLTIYGLVKSGELTEAQRLFDEMPERDRITWNTMLDGYAKAGEMTLAFEFFEKIPARDVVSWSTMIWGYSKDGDMEMAKLLFDRMPVKKLIPWTILISGFAEKGMTKEAMRLYDEREEVGLKPVEGTLTKNLVLADSAEKKFLRIVFLCAKPTILTIASLHHFTVEFLVKSIVGSTVTFATNWLPSLPLVSVVKRPPCVVTQRKVPNKLLDHTFVTHLFPITKYLGLVAIGLTVQSLVEAGFSTNLKT</sequence>
<keyword evidence="2" id="KW-1185">Reference proteome</keyword>
<dbReference type="EMBL" id="CM047739">
    <property type="protein sequence ID" value="KAJ0043352.1"/>
    <property type="molecule type" value="Genomic_DNA"/>
</dbReference>
<evidence type="ECO:0000313" key="1">
    <source>
        <dbReference type="EMBL" id="KAJ0043352.1"/>
    </source>
</evidence>
<dbReference type="Proteomes" id="UP001163603">
    <property type="component" value="Chromosome 4"/>
</dbReference>